<feature type="region of interest" description="Disordered" evidence="6">
    <location>
        <begin position="25"/>
        <end position="53"/>
    </location>
</feature>
<dbReference type="PANTHER" id="PTHR13673">
    <property type="entry name" value="ESOPHAGEAL CANCER ASSOCIATED PROTEIN"/>
    <property type="match status" value="1"/>
</dbReference>
<proteinExistence type="inferred from homology"/>
<protein>
    <recommendedName>
        <fullName evidence="8">VPS35 endosomal protein-sorting factor-like</fullName>
    </recommendedName>
</protein>
<keyword evidence="3" id="KW-0813">Transport</keyword>
<sequence>MHYVWEEVSEHPLKPLVVTMTESRVTKRTLGGSTASSTGSSTPTPTLDPLGAALDGSDPLSQFVRQEMDPLSKMAADLLDVAPIDRRKSKDIIADEGIEPWALRKSAILSKFTTSEKLSIVTSFLSGGEKGTAQSSVVDKVKNRLEQLDDFEEGSVRQMLDLSQQEYAGRIEQLNQELVQAWHTDQRVRALKIAIQCSKLLVDTNVIQFYPSKFVLITDILDIFGKLVYERLRTKAEYYVQGSKVCTPLPENFTPDMVPESAKETCRNWFYKIASIRELVPRLYVEMAILKSYSFLTSRCYLCRVGVTVPSGDKEYVKENFYDFLASYNQVFSANIRSELGRQKVDLSTYLTLYTPALDWILQSVAANAPERLLPAYIASRALQFIELISSCDEEGFPQYLLFRTLGLCLALADPPTDQRLQVLNDVWRVVTKLYDPAQYISCAEVWVQFAVRHFSPREVNTFLGDIIHHMTPDRAYENHYPQLHAVIDKVLTHSKDFESLFTMDKFLPLLDMFQKESIKVEVCKSIMDTFARSQQDQTNDPVITNALMFICRVMHDSVNALSVEDERRQIGNLISTFVRKVDYGRDFEQQLSFYVEARSSFTNLDSVHAQLVQNVNRLSVETRRIVKGHHTRKTAAFVRACAAYCYITIPSITSVFTRLELYLLSGQVALLNQCLGQADACFKAALSLIPELPKTVECDGKPRSSESYLVSYLCHFLSTLLVVPDSPEQGVLYLTRGLLNVLQHYTWEPTSNAKPVVYLHVLDMLSTAAQETYPYHIEKVDSNDSLYGSDPKFIMEINKMCSIIVAEILDHLQYLGKSEQLPKQAQLAMDLFSHIVVRADLTEPTLATLAVNLWNLAQRHGFMDIKLAGRTLEYLKKKSVQQGGNPYGELSAKLQLKRI</sequence>
<gene>
    <name evidence="7" type="ORF">TMSB3V08_LOCUS3972</name>
</gene>
<dbReference type="InterPro" id="IPR029705">
    <property type="entry name" value="VPS35L"/>
</dbReference>
<evidence type="ECO:0000256" key="2">
    <source>
        <dbReference type="ARBA" id="ARBA00010704"/>
    </source>
</evidence>
<accession>A0A7R9HLS2</accession>
<feature type="compositionally biased region" description="Low complexity" evidence="6">
    <location>
        <begin position="29"/>
        <end position="51"/>
    </location>
</feature>
<evidence type="ECO:0000256" key="3">
    <source>
        <dbReference type="ARBA" id="ARBA00022448"/>
    </source>
</evidence>
<evidence type="ECO:0000256" key="6">
    <source>
        <dbReference type="SAM" id="MobiDB-lite"/>
    </source>
</evidence>
<keyword evidence="5" id="KW-0653">Protein transport</keyword>
<evidence type="ECO:0008006" key="8">
    <source>
        <dbReference type="Google" id="ProtNLM"/>
    </source>
</evidence>
<evidence type="ECO:0000256" key="5">
    <source>
        <dbReference type="ARBA" id="ARBA00022927"/>
    </source>
</evidence>
<comment type="similarity">
    <text evidence="2">Belongs to the VPS35L family.</text>
</comment>
<keyword evidence="4" id="KW-0967">Endosome</keyword>
<dbReference type="PANTHER" id="PTHR13673:SF0">
    <property type="entry name" value="VPS35 ENDOSOMAL PROTEIN-SORTING FACTOR-LIKE"/>
    <property type="match status" value="1"/>
</dbReference>
<dbReference type="GO" id="GO:0005768">
    <property type="term" value="C:endosome"/>
    <property type="evidence" value="ECO:0007669"/>
    <property type="project" value="UniProtKB-SubCell"/>
</dbReference>
<reference evidence="7" key="1">
    <citation type="submission" date="2020-11" db="EMBL/GenBank/DDBJ databases">
        <authorList>
            <person name="Tran Van P."/>
        </authorList>
    </citation>
    <scope>NUCLEOTIDE SEQUENCE</scope>
</reference>
<dbReference type="AlphaFoldDB" id="A0A7R9HLS2"/>
<dbReference type="GO" id="GO:0032456">
    <property type="term" value="P:endocytic recycling"/>
    <property type="evidence" value="ECO:0007669"/>
    <property type="project" value="InterPro"/>
</dbReference>
<organism evidence="7">
    <name type="scientific">Timema monikensis</name>
    <dbReference type="NCBI Taxonomy" id="170555"/>
    <lineage>
        <taxon>Eukaryota</taxon>
        <taxon>Metazoa</taxon>
        <taxon>Ecdysozoa</taxon>
        <taxon>Arthropoda</taxon>
        <taxon>Hexapoda</taxon>
        <taxon>Insecta</taxon>
        <taxon>Pterygota</taxon>
        <taxon>Neoptera</taxon>
        <taxon>Polyneoptera</taxon>
        <taxon>Phasmatodea</taxon>
        <taxon>Timematodea</taxon>
        <taxon>Timematoidea</taxon>
        <taxon>Timematidae</taxon>
        <taxon>Timema</taxon>
    </lineage>
</organism>
<dbReference type="EMBL" id="OB793376">
    <property type="protein sequence ID" value="CAD7427108.1"/>
    <property type="molecule type" value="Genomic_DNA"/>
</dbReference>
<evidence type="ECO:0000313" key="7">
    <source>
        <dbReference type="EMBL" id="CAD7427108.1"/>
    </source>
</evidence>
<name>A0A7R9HLS2_9NEOP</name>
<evidence type="ECO:0000256" key="4">
    <source>
        <dbReference type="ARBA" id="ARBA00022753"/>
    </source>
</evidence>
<dbReference type="GO" id="GO:0015031">
    <property type="term" value="P:protein transport"/>
    <property type="evidence" value="ECO:0007669"/>
    <property type="project" value="UniProtKB-KW"/>
</dbReference>
<evidence type="ECO:0000256" key="1">
    <source>
        <dbReference type="ARBA" id="ARBA00004177"/>
    </source>
</evidence>
<comment type="subcellular location">
    <subcellularLocation>
        <location evidence="1">Endosome</location>
    </subcellularLocation>
</comment>